<protein>
    <submittedName>
        <fullName evidence="2">Uncharacterized protein</fullName>
    </submittedName>
</protein>
<evidence type="ECO:0000256" key="1">
    <source>
        <dbReference type="SAM" id="MobiDB-lite"/>
    </source>
</evidence>
<gene>
    <name evidence="2" type="ORF">RradSPS_2814</name>
</gene>
<sequence>MHEEAPPMLGASEAAVPSESRPTISQSPWRGA</sequence>
<proteinExistence type="predicted"/>
<dbReference type="HOGENOM" id="CLU_3391156_0_0_11"/>
<keyword evidence="2" id="KW-0614">Plasmid</keyword>
<feature type="compositionally biased region" description="Polar residues" evidence="1">
    <location>
        <begin position="20"/>
        <end position="32"/>
    </location>
</feature>
<dbReference type="EMBL" id="CP007515">
    <property type="protein sequence ID" value="AHY48097.1"/>
    <property type="molecule type" value="Genomic_DNA"/>
</dbReference>
<keyword evidence="3" id="KW-1185">Reference proteome</keyword>
<dbReference type="AlphaFoldDB" id="A0A023X6P0"/>
<evidence type="ECO:0000313" key="2">
    <source>
        <dbReference type="EMBL" id="AHY48097.1"/>
    </source>
</evidence>
<dbReference type="KEGG" id="rrd:RradSPS_2814"/>
<feature type="region of interest" description="Disordered" evidence="1">
    <location>
        <begin position="1"/>
        <end position="32"/>
    </location>
</feature>
<evidence type="ECO:0000313" key="3">
    <source>
        <dbReference type="Proteomes" id="UP000025229"/>
    </source>
</evidence>
<geneLocation type="plasmid" evidence="2">
    <name>1</name>
</geneLocation>
<dbReference type="Proteomes" id="UP000025229">
    <property type="component" value="Plasmid 1"/>
</dbReference>
<reference evidence="2 3" key="1">
    <citation type="submission" date="2014-03" db="EMBL/GenBank/DDBJ databases">
        <title>Complete genome sequence of the Radio-Resistant Rubrobacter radiotolerans RSPS-4.</title>
        <authorList>
            <person name="Egas C.C."/>
            <person name="Barroso C.C."/>
            <person name="Froufe H.J.C."/>
            <person name="Pacheco J.J."/>
            <person name="Albuquerque L.L."/>
            <person name="da Costa M.M.S."/>
        </authorList>
    </citation>
    <scope>NUCLEOTIDE SEQUENCE [LARGE SCALE GENOMIC DNA]</scope>
    <source>
        <strain evidence="2 3">RSPS-4</strain>
        <plasmid evidence="2 3">1</plasmid>
    </source>
</reference>
<name>A0A023X6P0_RUBRA</name>
<accession>A0A023X6P0</accession>
<organism evidence="2 3">
    <name type="scientific">Rubrobacter radiotolerans</name>
    <name type="common">Arthrobacter radiotolerans</name>
    <dbReference type="NCBI Taxonomy" id="42256"/>
    <lineage>
        <taxon>Bacteria</taxon>
        <taxon>Bacillati</taxon>
        <taxon>Actinomycetota</taxon>
        <taxon>Rubrobacteria</taxon>
        <taxon>Rubrobacterales</taxon>
        <taxon>Rubrobacteraceae</taxon>
        <taxon>Rubrobacter</taxon>
    </lineage>
</organism>